<gene>
    <name evidence="2" type="ORF">JYA62_16980</name>
</gene>
<comment type="caution">
    <text evidence="2">The sequence shown here is derived from an EMBL/GenBank/DDBJ whole genome shotgun (WGS) entry which is preliminary data.</text>
</comment>
<proteinExistence type="predicted"/>
<reference evidence="2 3" key="1">
    <citation type="submission" date="2021-02" db="EMBL/GenBank/DDBJ databases">
        <title>Draft Genome Sequences of 5 Vibrio neptunius Strains Isolated From of Bivalve Hatcheries.</title>
        <authorList>
            <person name="Galvis F."/>
            <person name="Barja J.L."/>
            <person name="Lemos M.L."/>
            <person name="Balado M."/>
        </authorList>
    </citation>
    <scope>NUCLEOTIDE SEQUENCE [LARGE SCALE GENOMIC DNA]</scope>
    <source>
        <strain evidence="2 3">PP-145.98</strain>
    </source>
</reference>
<protein>
    <submittedName>
        <fullName evidence="2">Transporter substrate-binding domain-containing protein</fullName>
    </submittedName>
</protein>
<dbReference type="PANTHER" id="PTHR38834">
    <property type="entry name" value="PERIPLASMIC SUBSTRATE BINDING PROTEIN FAMILY 3"/>
    <property type="match status" value="1"/>
</dbReference>
<dbReference type="Gene3D" id="3.40.190.10">
    <property type="entry name" value="Periplasmic binding protein-like II"/>
    <property type="match status" value="2"/>
</dbReference>
<name>A0ABS3A4Q0_9VIBR</name>
<evidence type="ECO:0000313" key="3">
    <source>
        <dbReference type="Proteomes" id="UP000779070"/>
    </source>
</evidence>
<accession>A0ABS3A4Q0</accession>
<evidence type="ECO:0000259" key="1">
    <source>
        <dbReference type="SMART" id="SM00062"/>
    </source>
</evidence>
<dbReference type="RefSeq" id="WP_206371276.1">
    <property type="nucleotide sequence ID" value="NZ_CAWPTM010000096.1"/>
</dbReference>
<dbReference type="Proteomes" id="UP000779070">
    <property type="component" value="Unassembled WGS sequence"/>
</dbReference>
<sequence length="237" mass="26871">MRILWLLCVLNISPGYASLMLSITTEEYAPLSYTESGILKGIATEQVEEILHRSGLKYEMQVYPWARALHLAQTQAFTCVFTTSNTPERRDLFKWVEPLSINMSVLIKHQDAGFNIDAMDEAKSYRIGVQNQDVAETFLREQGFKQLDRADDATKSVLKLFAGRVDMVALAESRYLAFKQDGLPVEKVLDLFPIKMGLACHRSVPDDIIATMQAHLDGLIEDGTQQRLQQKYQPSLR</sequence>
<organism evidence="2 3">
    <name type="scientific">Vibrio neptunius</name>
    <dbReference type="NCBI Taxonomy" id="170651"/>
    <lineage>
        <taxon>Bacteria</taxon>
        <taxon>Pseudomonadati</taxon>
        <taxon>Pseudomonadota</taxon>
        <taxon>Gammaproteobacteria</taxon>
        <taxon>Vibrionales</taxon>
        <taxon>Vibrionaceae</taxon>
        <taxon>Vibrio</taxon>
    </lineage>
</organism>
<dbReference type="SMART" id="SM00062">
    <property type="entry name" value="PBPb"/>
    <property type="match status" value="1"/>
</dbReference>
<evidence type="ECO:0000313" key="2">
    <source>
        <dbReference type="EMBL" id="MBN3579358.1"/>
    </source>
</evidence>
<keyword evidence="3" id="KW-1185">Reference proteome</keyword>
<feature type="domain" description="Solute-binding protein family 3/N-terminal" evidence="1">
    <location>
        <begin position="20"/>
        <end position="236"/>
    </location>
</feature>
<dbReference type="SUPFAM" id="SSF53850">
    <property type="entry name" value="Periplasmic binding protein-like II"/>
    <property type="match status" value="1"/>
</dbReference>
<dbReference type="EMBL" id="JAFHLB010000024">
    <property type="protein sequence ID" value="MBN3579358.1"/>
    <property type="molecule type" value="Genomic_DNA"/>
</dbReference>
<dbReference type="InterPro" id="IPR001638">
    <property type="entry name" value="Solute-binding_3/MltF_N"/>
</dbReference>
<dbReference type="Pfam" id="PF00497">
    <property type="entry name" value="SBP_bac_3"/>
    <property type="match status" value="1"/>
</dbReference>
<dbReference type="PANTHER" id="PTHR38834:SF3">
    <property type="entry name" value="SOLUTE-BINDING PROTEIN FAMILY 3_N-TERMINAL DOMAIN-CONTAINING PROTEIN"/>
    <property type="match status" value="1"/>
</dbReference>